<evidence type="ECO:0000256" key="1">
    <source>
        <dbReference type="ARBA" id="ARBA00009902"/>
    </source>
</evidence>
<evidence type="ECO:0000313" key="7">
    <source>
        <dbReference type="EMBL" id="MBD1392468.1"/>
    </source>
</evidence>
<dbReference type="RefSeq" id="WP_191161430.1">
    <property type="nucleotide sequence ID" value="NZ_JACWMX010000002.1"/>
</dbReference>
<dbReference type="Gene3D" id="2.60.120.560">
    <property type="entry name" value="Exo-inulinase, domain 1"/>
    <property type="match status" value="1"/>
</dbReference>
<evidence type="ECO:0000256" key="3">
    <source>
        <dbReference type="ARBA" id="ARBA00023295"/>
    </source>
</evidence>
<comment type="similarity">
    <text evidence="1 4">Belongs to the glycosyl hydrolase 32 family.</text>
</comment>
<dbReference type="Proteomes" id="UP000619078">
    <property type="component" value="Unassembled WGS sequence"/>
</dbReference>
<evidence type="ECO:0000259" key="5">
    <source>
        <dbReference type="Pfam" id="PF00251"/>
    </source>
</evidence>
<protein>
    <submittedName>
        <fullName evidence="7">Glycoside hydrolase family 32 protein</fullName>
    </submittedName>
</protein>
<dbReference type="InterPro" id="IPR023296">
    <property type="entry name" value="Glyco_hydro_beta-prop_sf"/>
</dbReference>
<dbReference type="SUPFAM" id="SSF49899">
    <property type="entry name" value="Concanavalin A-like lectins/glucanases"/>
    <property type="match status" value="1"/>
</dbReference>
<dbReference type="GO" id="GO:0005737">
    <property type="term" value="C:cytoplasm"/>
    <property type="evidence" value="ECO:0007669"/>
    <property type="project" value="TreeGrafter"/>
</dbReference>
<evidence type="ECO:0000256" key="2">
    <source>
        <dbReference type="ARBA" id="ARBA00022801"/>
    </source>
</evidence>
<dbReference type="GO" id="GO:0004575">
    <property type="term" value="F:sucrose alpha-glucosidase activity"/>
    <property type="evidence" value="ECO:0007669"/>
    <property type="project" value="TreeGrafter"/>
</dbReference>
<dbReference type="GO" id="GO:0005987">
    <property type="term" value="P:sucrose catabolic process"/>
    <property type="evidence" value="ECO:0007669"/>
    <property type="project" value="TreeGrafter"/>
</dbReference>
<feature type="domain" description="Glycosyl hydrolase family 32 N-terminal" evidence="5">
    <location>
        <begin position="35"/>
        <end position="337"/>
    </location>
</feature>
<dbReference type="InterPro" id="IPR013320">
    <property type="entry name" value="ConA-like_dom_sf"/>
</dbReference>
<keyword evidence="8" id="KW-1185">Reference proteome</keyword>
<gene>
    <name evidence="7" type="ORF">IDJ76_05090</name>
</gene>
<name>A0A926S0X6_9SPHI</name>
<dbReference type="AlphaFoldDB" id="A0A926S0X6"/>
<dbReference type="InterPro" id="IPR001362">
    <property type="entry name" value="Glyco_hydro_32"/>
</dbReference>
<reference evidence="7" key="1">
    <citation type="submission" date="2020-09" db="EMBL/GenBank/DDBJ databases">
        <title>Novel species of Mucilaginibacter isolated from a glacier on the Tibetan Plateau.</title>
        <authorList>
            <person name="Liu Q."/>
            <person name="Xin Y.-H."/>
        </authorList>
    </citation>
    <scope>NUCLEOTIDE SEQUENCE</scope>
    <source>
        <strain evidence="7">ZB1P21</strain>
    </source>
</reference>
<evidence type="ECO:0000313" key="8">
    <source>
        <dbReference type="Proteomes" id="UP000619078"/>
    </source>
</evidence>
<dbReference type="PANTHER" id="PTHR42800">
    <property type="entry name" value="EXOINULINASE INUD (AFU_ORTHOLOGUE AFUA_5G00480)"/>
    <property type="match status" value="1"/>
</dbReference>
<evidence type="ECO:0000259" key="6">
    <source>
        <dbReference type="Pfam" id="PF08244"/>
    </source>
</evidence>
<evidence type="ECO:0000256" key="4">
    <source>
        <dbReference type="RuleBase" id="RU362110"/>
    </source>
</evidence>
<sequence length="503" mass="56784">MNIKQGLLIGCIAISTIAVKAQTKLYHEQYRPQVHFSPQEKWTNDPNGMVYYKGNYHLFFQYYPKATVWGPMHWGHAVSKDMIHWKQLPIALYPDKLGYIFSGSVVVDEKNTSGLGTKDHPAMVAIFTHHDPVGEKNGTVNYQNESLAYSLDEGKTWTKYKSNPVLKNPGIKDFRDPKVFWYAPGKKWLMSLAVKDRIAFYSSPNLKNWKKESEFGQMIGAHGGVWECPDLMPLKLNGKDYWVLLVSINPGGTNGGSATQYFVGQFDGSKFTPVSTKTKWIDFGPDDYAGVTWGNTGNRKVFLGWMGNWLYANQVPTVKWRNAMTIPRELSLEELGSDVYLASNPVKELKNITAKTIKLNAKDLANGNNIFSVIKQNLGQYRLKFKTDQLANYSIVLGNESGEKLIIGFDKKNNHYYLNRTNAGRNDFSKIFTGVAYAPRIDITPSSDLELIVDQSSIEFFADGGLSNLTGVFFPKKPYTRLSILSNGMELKDVEITPLKSIW</sequence>
<organism evidence="7 8">
    <name type="scientific">Mucilaginibacter glaciei</name>
    <dbReference type="NCBI Taxonomy" id="2772109"/>
    <lineage>
        <taxon>Bacteria</taxon>
        <taxon>Pseudomonadati</taxon>
        <taxon>Bacteroidota</taxon>
        <taxon>Sphingobacteriia</taxon>
        <taxon>Sphingobacteriales</taxon>
        <taxon>Sphingobacteriaceae</taxon>
        <taxon>Mucilaginibacter</taxon>
    </lineage>
</organism>
<accession>A0A926S0X6</accession>
<dbReference type="InterPro" id="IPR013148">
    <property type="entry name" value="Glyco_hydro_32_N"/>
</dbReference>
<dbReference type="Gene3D" id="2.115.10.20">
    <property type="entry name" value="Glycosyl hydrolase domain, family 43"/>
    <property type="match status" value="1"/>
</dbReference>
<dbReference type="InterPro" id="IPR013189">
    <property type="entry name" value="Glyco_hydro_32_C"/>
</dbReference>
<dbReference type="Pfam" id="PF00251">
    <property type="entry name" value="Glyco_hydro_32N"/>
    <property type="match status" value="1"/>
</dbReference>
<comment type="caution">
    <text evidence="7">The sequence shown here is derived from an EMBL/GenBank/DDBJ whole genome shotgun (WGS) entry which is preliminary data.</text>
</comment>
<proteinExistence type="inferred from homology"/>
<dbReference type="SMART" id="SM00640">
    <property type="entry name" value="Glyco_32"/>
    <property type="match status" value="1"/>
</dbReference>
<dbReference type="PANTHER" id="PTHR42800:SF1">
    <property type="entry name" value="EXOINULINASE INUD (AFU_ORTHOLOGUE AFUA_5G00480)"/>
    <property type="match status" value="1"/>
</dbReference>
<dbReference type="EMBL" id="JACWMX010000002">
    <property type="protein sequence ID" value="MBD1392468.1"/>
    <property type="molecule type" value="Genomic_DNA"/>
</dbReference>
<keyword evidence="3 4" id="KW-0326">Glycosidase</keyword>
<dbReference type="CDD" id="cd18622">
    <property type="entry name" value="GH32_Inu-like"/>
    <property type="match status" value="1"/>
</dbReference>
<feature type="domain" description="Glycosyl hydrolase family 32 C-terminal" evidence="6">
    <location>
        <begin position="368"/>
        <end position="496"/>
    </location>
</feature>
<keyword evidence="2 4" id="KW-0378">Hydrolase</keyword>
<dbReference type="Pfam" id="PF08244">
    <property type="entry name" value="Glyco_hydro_32C"/>
    <property type="match status" value="1"/>
</dbReference>
<dbReference type="SUPFAM" id="SSF75005">
    <property type="entry name" value="Arabinanase/levansucrase/invertase"/>
    <property type="match status" value="1"/>
</dbReference>